<dbReference type="EMBL" id="VNJK01000001">
    <property type="protein sequence ID" value="TVX94549.1"/>
    <property type="molecule type" value="Genomic_DNA"/>
</dbReference>
<dbReference type="Proteomes" id="UP000318102">
    <property type="component" value="Unassembled WGS sequence"/>
</dbReference>
<evidence type="ECO:0000259" key="1">
    <source>
        <dbReference type="Pfam" id="PF00535"/>
    </source>
</evidence>
<name>A0A559J3T5_9BACL</name>
<organism evidence="2 3">
    <name type="scientific">Paenibacillus agilis</name>
    <dbReference type="NCBI Taxonomy" id="3020863"/>
    <lineage>
        <taxon>Bacteria</taxon>
        <taxon>Bacillati</taxon>
        <taxon>Bacillota</taxon>
        <taxon>Bacilli</taxon>
        <taxon>Bacillales</taxon>
        <taxon>Paenibacillaceae</taxon>
        <taxon>Paenibacillus</taxon>
    </lineage>
</organism>
<dbReference type="Gene3D" id="3.40.50.2000">
    <property type="entry name" value="Glycogen Phosphorylase B"/>
    <property type="match status" value="1"/>
</dbReference>
<sequence length="626" mass="71517">MTDLFPISSKHLVRRITVIILAWNALDYTRSCLDAIRSSCENNAMIDVIVLDNGSTDGTSDYLKTQSWIKPIFLDHNSGFVAGNNIAIKQADPNSDIVLLNNDIRNSRSDWLKLLQETALSAADIGIVGCRLRGSDGSLHHAGTYIMPDNLMGQQIGGLETDVRQYVDIRDVQGIVFACAYIKRELLNKIGPLDSDYFSYFDDTDYSYKSWYAGYRVVYDGRLTMLHHHNTSTRVNGVDFWEMYEKSQSVFRSKWQEKLFAKYKTGVTWRSVVNLPLFGYAESSRNFMNALEQQNVMVSYRYVYGPGSPIELEEPAEATDMRIQIYQQRQESLSNPGIVYGQGDAFLRNPNRYKIGFTMLEVDGLPDEWIRQSNEMNEVWVPSSFNMYAFRESGVHVPIHVMPLGVDTQYFHPHVNFNRFSPAYTFLSVFEWGERKAPELLFRAFRDAFQAHDDVHLVCKITNNDPSINIASEIRKLNLGASAEKITFILNQRIPSHQMGSLYRSADCFVLPTRGEGWGMPIMEAMACGLPVITTDWSAPTSFMNENNAFPVPVRRLIPAEARCIYYEGLNWADPDYDHLVYVMRYVYNNRAAAKEIGAKAAKQIAERWTWHHAAARIKSRLEQLS</sequence>
<dbReference type="CDD" id="cd04186">
    <property type="entry name" value="GT_2_like_c"/>
    <property type="match status" value="1"/>
</dbReference>
<dbReference type="OrthoDB" id="440232at2"/>
<proteinExistence type="predicted"/>
<dbReference type="Pfam" id="PF13692">
    <property type="entry name" value="Glyco_trans_1_4"/>
    <property type="match status" value="1"/>
</dbReference>
<protein>
    <submittedName>
        <fullName evidence="2">Glycosyltransferase</fullName>
    </submittedName>
</protein>
<feature type="domain" description="Glycosyltransferase 2-like" evidence="1">
    <location>
        <begin position="17"/>
        <end position="190"/>
    </location>
</feature>
<dbReference type="Gene3D" id="3.90.550.10">
    <property type="entry name" value="Spore Coat Polysaccharide Biosynthesis Protein SpsA, Chain A"/>
    <property type="match status" value="1"/>
</dbReference>
<dbReference type="InterPro" id="IPR001173">
    <property type="entry name" value="Glyco_trans_2-like"/>
</dbReference>
<evidence type="ECO:0000313" key="3">
    <source>
        <dbReference type="Proteomes" id="UP000318102"/>
    </source>
</evidence>
<dbReference type="InterPro" id="IPR029044">
    <property type="entry name" value="Nucleotide-diphossugar_trans"/>
</dbReference>
<dbReference type="AlphaFoldDB" id="A0A559J3T5"/>
<accession>A0A559J3T5</accession>
<dbReference type="Pfam" id="PF00535">
    <property type="entry name" value="Glycos_transf_2"/>
    <property type="match status" value="1"/>
</dbReference>
<comment type="caution">
    <text evidence="2">The sequence shown here is derived from an EMBL/GenBank/DDBJ whole genome shotgun (WGS) entry which is preliminary data.</text>
</comment>
<dbReference type="SUPFAM" id="SSF53448">
    <property type="entry name" value="Nucleotide-diphospho-sugar transferases"/>
    <property type="match status" value="1"/>
</dbReference>
<keyword evidence="3" id="KW-1185">Reference proteome</keyword>
<gene>
    <name evidence="2" type="ORF">FPZ44_02975</name>
</gene>
<dbReference type="SUPFAM" id="SSF53756">
    <property type="entry name" value="UDP-Glycosyltransferase/glycogen phosphorylase"/>
    <property type="match status" value="1"/>
</dbReference>
<dbReference type="PANTHER" id="PTHR46656:SF3">
    <property type="entry name" value="PUTATIVE-RELATED"/>
    <property type="match status" value="1"/>
</dbReference>
<evidence type="ECO:0000313" key="2">
    <source>
        <dbReference type="EMBL" id="TVX94549.1"/>
    </source>
</evidence>
<reference evidence="2 3" key="1">
    <citation type="submission" date="2019-07" db="EMBL/GenBank/DDBJ databases">
        <authorList>
            <person name="Kim J."/>
        </authorList>
    </citation>
    <scope>NUCLEOTIDE SEQUENCE [LARGE SCALE GENOMIC DNA]</scope>
    <source>
        <strain evidence="2 3">N4</strain>
    </source>
</reference>
<dbReference type="PANTHER" id="PTHR46656">
    <property type="entry name" value="PUTATIVE-RELATED"/>
    <property type="match status" value="1"/>
</dbReference>